<dbReference type="SUPFAM" id="SSF54001">
    <property type="entry name" value="Cysteine proteinases"/>
    <property type="match status" value="1"/>
</dbReference>
<evidence type="ECO:0000313" key="2">
    <source>
        <dbReference type="Proteomes" id="UP000663880"/>
    </source>
</evidence>
<dbReference type="InterPro" id="IPR038765">
    <property type="entry name" value="Papain-like_cys_pep_sf"/>
</dbReference>
<accession>A0A821WZD7</accession>
<evidence type="ECO:0000313" key="1">
    <source>
        <dbReference type="EMBL" id="CAF4934048.1"/>
    </source>
</evidence>
<reference evidence="1" key="1">
    <citation type="submission" date="2021-02" db="EMBL/GenBank/DDBJ databases">
        <authorList>
            <person name="Steward A R."/>
        </authorList>
    </citation>
    <scope>NUCLEOTIDE SEQUENCE</scope>
</reference>
<sequence>MNTLEVQMSLRRIHPSLQSNVYPSNRLPMYAQVPALIICNLDPDSQPGSHWVAIHINVERVGEYFDSFGRKPIEAIEGFLRRNCCMWRYNSLTVQDYLSAVCGEYCLVYIYYKFRGMRLEDFLRNFTCDSENNDTVLVNLYRNIMDI</sequence>
<evidence type="ECO:0008006" key="3">
    <source>
        <dbReference type="Google" id="ProtNLM"/>
    </source>
</evidence>
<dbReference type="AlphaFoldDB" id="A0A821WZD7"/>
<proteinExistence type="predicted"/>
<dbReference type="OrthoDB" id="10034833at2759"/>
<gene>
    <name evidence="1" type="ORF">PMACD_LOCUS14105</name>
</gene>
<dbReference type="Gene3D" id="3.40.395.10">
    <property type="entry name" value="Adenoviral Proteinase, Chain A"/>
    <property type="match status" value="1"/>
</dbReference>
<protein>
    <recommendedName>
        <fullName evidence="3">Ubiquitin-like protease family profile domain-containing protein</fullName>
    </recommendedName>
</protein>
<dbReference type="Proteomes" id="UP000663880">
    <property type="component" value="Unassembled WGS sequence"/>
</dbReference>
<comment type="caution">
    <text evidence="1">The sequence shown here is derived from an EMBL/GenBank/DDBJ whole genome shotgun (WGS) entry which is preliminary data.</text>
</comment>
<keyword evidence="2" id="KW-1185">Reference proteome</keyword>
<dbReference type="EMBL" id="CAJOBZ010000063">
    <property type="protein sequence ID" value="CAF4934048.1"/>
    <property type="molecule type" value="Genomic_DNA"/>
</dbReference>
<organism evidence="1 2">
    <name type="scientific">Pieris macdunnoughi</name>
    <dbReference type="NCBI Taxonomy" id="345717"/>
    <lineage>
        <taxon>Eukaryota</taxon>
        <taxon>Metazoa</taxon>
        <taxon>Ecdysozoa</taxon>
        <taxon>Arthropoda</taxon>
        <taxon>Hexapoda</taxon>
        <taxon>Insecta</taxon>
        <taxon>Pterygota</taxon>
        <taxon>Neoptera</taxon>
        <taxon>Endopterygota</taxon>
        <taxon>Lepidoptera</taxon>
        <taxon>Glossata</taxon>
        <taxon>Ditrysia</taxon>
        <taxon>Papilionoidea</taxon>
        <taxon>Pieridae</taxon>
        <taxon>Pierinae</taxon>
        <taxon>Pieris</taxon>
    </lineage>
</organism>
<name>A0A821WZD7_9NEOP</name>